<evidence type="ECO:0000313" key="1">
    <source>
        <dbReference type="EMBL" id="KAH1064464.1"/>
    </source>
</evidence>
<sequence>MGSFKPHESNDHEHNIPKAFRAIESEEITQVKGFLNEIEKRFTKNDEFEMTSLMTSLMFVKYKG</sequence>
<dbReference type="OrthoDB" id="989164at2759"/>
<proteinExistence type="predicted"/>
<protein>
    <submittedName>
        <fullName evidence="1">Uncharacterized protein</fullName>
    </submittedName>
</protein>
<comment type="caution">
    <text evidence="1">The sequence shown here is derived from an EMBL/GenBank/DDBJ whole genome shotgun (WGS) entry which is preliminary data.</text>
</comment>
<evidence type="ECO:0000313" key="2">
    <source>
        <dbReference type="Proteomes" id="UP000828251"/>
    </source>
</evidence>
<organism evidence="1 2">
    <name type="scientific">Gossypium stocksii</name>
    <dbReference type="NCBI Taxonomy" id="47602"/>
    <lineage>
        <taxon>Eukaryota</taxon>
        <taxon>Viridiplantae</taxon>
        <taxon>Streptophyta</taxon>
        <taxon>Embryophyta</taxon>
        <taxon>Tracheophyta</taxon>
        <taxon>Spermatophyta</taxon>
        <taxon>Magnoliopsida</taxon>
        <taxon>eudicotyledons</taxon>
        <taxon>Gunneridae</taxon>
        <taxon>Pentapetalae</taxon>
        <taxon>rosids</taxon>
        <taxon>malvids</taxon>
        <taxon>Malvales</taxon>
        <taxon>Malvaceae</taxon>
        <taxon>Malvoideae</taxon>
        <taxon>Gossypium</taxon>
    </lineage>
</organism>
<gene>
    <name evidence="1" type="ORF">J1N35_029451</name>
</gene>
<reference evidence="1 2" key="1">
    <citation type="journal article" date="2021" name="Plant Biotechnol. J.">
        <title>Multi-omics assisted identification of the key and species-specific regulatory components of drought-tolerant mechanisms in Gossypium stocksii.</title>
        <authorList>
            <person name="Yu D."/>
            <person name="Ke L."/>
            <person name="Zhang D."/>
            <person name="Wu Y."/>
            <person name="Sun Y."/>
            <person name="Mei J."/>
            <person name="Sun J."/>
            <person name="Sun Y."/>
        </authorList>
    </citation>
    <scope>NUCLEOTIDE SEQUENCE [LARGE SCALE GENOMIC DNA]</scope>
    <source>
        <strain evidence="2">cv. E1</strain>
        <tissue evidence="1">Leaf</tissue>
    </source>
</reference>
<name>A0A9D3ZTT1_9ROSI</name>
<dbReference type="Proteomes" id="UP000828251">
    <property type="component" value="Unassembled WGS sequence"/>
</dbReference>
<keyword evidence="2" id="KW-1185">Reference proteome</keyword>
<accession>A0A9D3ZTT1</accession>
<dbReference type="EMBL" id="JAIQCV010000009">
    <property type="protein sequence ID" value="KAH1064464.1"/>
    <property type="molecule type" value="Genomic_DNA"/>
</dbReference>
<dbReference type="AlphaFoldDB" id="A0A9D3ZTT1"/>